<dbReference type="Proteomes" id="UP000799766">
    <property type="component" value="Unassembled WGS sequence"/>
</dbReference>
<proteinExistence type="predicted"/>
<dbReference type="EMBL" id="MU001685">
    <property type="protein sequence ID" value="KAF2455752.1"/>
    <property type="molecule type" value="Genomic_DNA"/>
</dbReference>
<feature type="compositionally biased region" description="Pro residues" evidence="1">
    <location>
        <begin position="16"/>
        <end position="26"/>
    </location>
</feature>
<organism evidence="2 3">
    <name type="scientific">Lineolata rhizophorae</name>
    <dbReference type="NCBI Taxonomy" id="578093"/>
    <lineage>
        <taxon>Eukaryota</taxon>
        <taxon>Fungi</taxon>
        <taxon>Dikarya</taxon>
        <taxon>Ascomycota</taxon>
        <taxon>Pezizomycotina</taxon>
        <taxon>Dothideomycetes</taxon>
        <taxon>Dothideomycetes incertae sedis</taxon>
        <taxon>Lineolatales</taxon>
        <taxon>Lineolataceae</taxon>
        <taxon>Lineolata</taxon>
    </lineage>
</organism>
<feature type="compositionally biased region" description="Basic and acidic residues" evidence="1">
    <location>
        <begin position="500"/>
        <end position="518"/>
    </location>
</feature>
<dbReference type="AlphaFoldDB" id="A0A6A6NWA7"/>
<feature type="region of interest" description="Disordered" evidence="1">
    <location>
        <begin position="417"/>
        <end position="585"/>
    </location>
</feature>
<sequence length="585" mass="65918">MFPNPSQPLVHLQRNPHPPPPPPAPQPSAASPDPNLPRGECRFLTTRESGIRERCPCQRFSLKPAIPGSQCDCGHLACYHELEPVATVPLDEHLHVMDRVKELERRIEVETLRRQEDRQRLEDANTKRETEYQHFYRSIELVYLHLKQVVSKQDGRMLQVEDNVERVMNDQHVVWDMIRGLREKLELVDESAMDIENRLERREIGRWLSRSLTPVSEATVEPPLTHSSSMPDANSLPIQSNIQRPWTVRAIFVPRKTQQYAFDPDSIDYRRCASRNLHQELNITDQDSAAFISAVEKAFGHVLRGRPWTPLVGRRASSQHLHRILLHQLPEEQQEKPDMWEYSFLGRECVWHDKFLGDVIYIALLHDELTMDDIKQLPANNDLDQSCWEPQGLHETPMKNPRMSLFKMDSDSVYRYSDPPPYMPPSGGSSAVGVHRGASPGFDGGVSSPSSSRLDPFSPRSPSQRDSMDQQSISGRSLGSLGMGGGGSGGSGISYEGSDDERNGKRLRRQRSESHLKQEASGTMYVSGRSKRKMTAKPPKPREHPRNTPIQNLLSRSDRKGGAAGAGAHPHAAAARAAPDTDMDG</sequence>
<evidence type="ECO:0000313" key="3">
    <source>
        <dbReference type="Proteomes" id="UP000799766"/>
    </source>
</evidence>
<name>A0A6A6NWA7_9PEZI</name>
<feature type="compositionally biased region" description="Gly residues" evidence="1">
    <location>
        <begin position="481"/>
        <end position="492"/>
    </location>
</feature>
<feature type="compositionally biased region" description="Low complexity" evidence="1">
    <location>
        <begin position="566"/>
        <end position="578"/>
    </location>
</feature>
<accession>A0A6A6NWA7</accession>
<gene>
    <name evidence="2" type="ORF">BDY21DRAFT_365012</name>
</gene>
<feature type="region of interest" description="Disordered" evidence="1">
    <location>
        <begin position="1"/>
        <end position="39"/>
    </location>
</feature>
<keyword evidence="3" id="KW-1185">Reference proteome</keyword>
<dbReference type="OrthoDB" id="4187949at2759"/>
<protein>
    <submittedName>
        <fullName evidence="2">Uncharacterized protein</fullName>
    </submittedName>
</protein>
<evidence type="ECO:0000256" key="1">
    <source>
        <dbReference type="SAM" id="MobiDB-lite"/>
    </source>
</evidence>
<evidence type="ECO:0000313" key="2">
    <source>
        <dbReference type="EMBL" id="KAF2455752.1"/>
    </source>
</evidence>
<feature type="compositionally biased region" description="Low complexity" evidence="1">
    <location>
        <begin position="439"/>
        <end position="462"/>
    </location>
</feature>
<reference evidence="2" key="1">
    <citation type="journal article" date="2020" name="Stud. Mycol.">
        <title>101 Dothideomycetes genomes: a test case for predicting lifestyles and emergence of pathogens.</title>
        <authorList>
            <person name="Haridas S."/>
            <person name="Albert R."/>
            <person name="Binder M."/>
            <person name="Bloem J."/>
            <person name="Labutti K."/>
            <person name="Salamov A."/>
            <person name="Andreopoulos B."/>
            <person name="Baker S."/>
            <person name="Barry K."/>
            <person name="Bills G."/>
            <person name="Bluhm B."/>
            <person name="Cannon C."/>
            <person name="Castanera R."/>
            <person name="Culley D."/>
            <person name="Daum C."/>
            <person name="Ezra D."/>
            <person name="Gonzalez J."/>
            <person name="Henrissat B."/>
            <person name="Kuo A."/>
            <person name="Liang C."/>
            <person name="Lipzen A."/>
            <person name="Lutzoni F."/>
            <person name="Magnuson J."/>
            <person name="Mondo S."/>
            <person name="Nolan M."/>
            <person name="Ohm R."/>
            <person name="Pangilinan J."/>
            <person name="Park H.-J."/>
            <person name="Ramirez L."/>
            <person name="Alfaro M."/>
            <person name="Sun H."/>
            <person name="Tritt A."/>
            <person name="Yoshinaga Y."/>
            <person name="Zwiers L.-H."/>
            <person name="Turgeon B."/>
            <person name="Goodwin S."/>
            <person name="Spatafora J."/>
            <person name="Crous P."/>
            <person name="Grigoriev I."/>
        </authorList>
    </citation>
    <scope>NUCLEOTIDE SEQUENCE</scope>
    <source>
        <strain evidence="2">ATCC 16933</strain>
    </source>
</reference>